<evidence type="ECO:0000256" key="2">
    <source>
        <dbReference type="SAM" id="Phobius"/>
    </source>
</evidence>
<protein>
    <submittedName>
        <fullName evidence="3">Sodium:proton antiporter</fullName>
    </submittedName>
</protein>
<organism evidence="3 4">
    <name type="scientific">Nocardioides silvaticus</name>
    <dbReference type="NCBI Taxonomy" id="2201891"/>
    <lineage>
        <taxon>Bacteria</taxon>
        <taxon>Bacillati</taxon>
        <taxon>Actinomycetota</taxon>
        <taxon>Actinomycetes</taxon>
        <taxon>Propionibacteriales</taxon>
        <taxon>Nocardioidaceae</taxon>
        <taxon>Nocardioides</taxon>
    </lineage>
</organism>
<feature type="transmembrane region" description="Helical" evidence="2">
    <location>
        <begin position="138"/>
        <end position="163"/>
    </location>
</feature>
<reference evidence="3 4" key="1">
    <citation type="submission" date="2018-05" db="EMBL/GenBank/DDBJ databases">
        <title>Nocardioides silvaticus genome.</title>
        <authorList>
            <person name="Li C."/>
            <person name="Wang G."/>
        </authorList>
    </citation>
    <scope>NUCLEOTIDE SEQUENCE [LARGE SCALE GENOMIC DNA]</scope>
    <source>
        <strain evidence="3 4">CCTCC AB 2018079</strain>
    </source>
</reference>
<sequence length="165" mass="18307">MAAAYVRRNAAATESPRDEDESSHERLTRNWNELLQELRVTQTGVQILTGFLLTVPFTDRFTELEDHQVRIYLTVLIGATVTTCMIVAPVAFHRVLFRQREKDWLVVAANTCARIGLILLGIVSSGVVLLVFDVVVSTTAGIIASALVLATFAAVWFATPFFARR</sequence>
<feature type="transmembrane region" description="Helical" evidence="2">
    <location>
        <begin position="104"/>
        <end position="132"/>
    </location>
</feature>
<keyword evidence="2" id="KW-1133">Transmembrane helix</keyword>
<dbReference type="InterPro" id="IPR046291">
    <property type="entry name" value="DUF6328"/>
</dbReference>
<dbReference type="EMBL" id="QGDD01000010">
    <property type="protein sequence ID" value="PWN01259.1"/>
    <property type="molecule type" value="Genomic_DNA"/>
</dbReference>
<dbReference type="OrthoDB" id="3625784at2"/>
<evidence type="ECO:0000313" key="4">
    <source>
        <dbReference type="Proteomes" id="UP000245507"/>
    </source>
</evidence>
<accession>A0A316TDX8</accession>
<dbReference type="AlphaFoldDB" id="A0A316TDX8"/>
<dbReference type="Pfam" id="PF19853">
    <property type="entry name" value="DUF6328"/>
    <property type="match status" value="1"/>
</dbReference>
<feature type="compositionally biased region" description="Low complexity" evidence="1">
    <location>
        <begin position="1"/>
        <end position="12"/>
    </location>
</feature>
<dbReference type="RefSeq" id="WP_109696738.1">
    <property type="nucleotide sequence ID" value="NZ_QGDD01000010.1"/>
</dbReference>
<feature type="transmembrane region" description="Helical" evidence="2">
    <location>
        <begin position="71"/>
        <end position="92"/>
    </location>
</feature>
<feature type="region of interest" description="Disordered" evidence="1">
    <location>
        <begin position="1"/>
        <end position="24"/>
    </location>
</feature>
<dbReference type="Proteomes" id="UP000245507">
    <property type="component" value="Unassembled WGS sequence"/>
</dbReference>
<evidence type="ECO:0000313" key="3">
    <source>
        <dbReference type="EMBL" id="PWN01259.1"/>
    </source>
</evidence>
<name>A0A316TDX8_9ACTN</name>
<keyword evidence="2" id="KW-0812">Transmembrane</keyword>
<proteinExistence type="predicted"/>
<evidence type="ECO:0000256" key="1">
    <source>
        <dbReference type="SAM" id="MobiDB-lite"/>
    </source>
</evidence>
<comment type="caution">
    <text evidence="3">The sequence shown here is derived from an EMBL/GenBank/DDBJ whole genome shotgun (WGS) entry which is preliminary data.</text>
</comment>
<keyword evidence="4" id="KW-1185">Reference proteome</keyword>
<gene>
    <name evidence="3" type="ORF">DJ010_19015</name>
</gene>
<keyword evidence="2" id="KW-0472">Membrane</keyword>